<protein>
    <submittedName>
        <fullName evidence="2">PD-(D/E)XK nuclease superfamily protein</fullName>
    </submittedName>
</protein>
<evidence type="ECO:0000313" key="3">
    <source>
        <dbReference type="Proteomes" id="UP000315636"/>
    </source>
</evidence>
<dbReference type="AlphaFoldDB" id="A0A521E073"/>
<feature type="domain" description="DUF2357" evidence="1">
    <location>
        <begin position="113"/>
        <end position="348"/>
    </location>
</feature>
<sequence length="594" mass="69873">MDIPFEIHFEQKGHQQTLDRFFTDETDFYKHTGALIQLTENIPLTVIFHSNDPSVRFYMDGLDSLPETTVKTDPEGGIYLSPSPYPVTLFDPRDDVYPFIPGYYRIRISTHQQSYYAGLRILPKQIQVSQLEQMREEVEHVLQGLALNWYRKNMVNRPMAMDTTVPPKLMLQSMMIQRHFPKAISALNDLREKIHYRVQKAYKNLPVERCKVIDNVTVKQHLTQPANTMTLKTPYRVIDVDLPENRLLKHITRSITRMLHQFNDSADQYRKKINDELGSFSENSTIVRQKQNVLKDLNDTLRQAHKLKRSFQRIQSAPWYSNISDTWSVNVSHVMNSDARYRAIYQLYREWKQKDITITLDESLQYQWKRTDKLYEIWSMIQLIQLLSREPLGYRPVSGWMVHSVMNNGTMHIPSLPAGEKIVFEKEEIRLHLTYDGTVPTNSKQTTLYGTPVYTRGTNNRPDARLDIYKRGTYIGGQVMDFKYRPKIAVWNPNRIGNNRQTDTMRQLNSYGSDFRSPFLYTPDWKWRQAIREVWALYPEQHPKESVDYIEDHSICLLSLSPGFHNRHVAKRLQQVIDQLVKEYDAFCGKSNNP</sequence>
<dbReference type="InterPro" id="IPR007505">
    <property type="entry name" value="PDDEXK_7"/>
</dbReference>
<evidence type="ECO:0000259" key="1">
    <source>
        <dbReference type="Pfam" id="PF09823"/>
    </source>
</evidence>
<proteinExistence type="predicted"/>
<dbReference type="Pfam" id="PF09823">
    <property type="entry name" value="DUF2357"/>
    <property type="match status" value="1"/>
</dbReference>
<reference evidence="2 3" key="1">
    <citation type="submission" date="2017-05" db="EMBL/GenBank/DDBJ databases">
        <authorList>
            <person name="Varghese N."/>
            <person name="Submissions S."/>
        </authorList>
    </citation>
    <scope>NUCLEOTIDE SEQUENCE [LARGE SCALE GENOMIC DNA]</scope>
    <source>
        <strain evidence="2 3">DSM 45474</strain>
    </source>
</reference>
<dbReference type="RefSeq" id="WP_185956246.1">
    <property type="nucleotide sequence ID" value="NZ_FXTI01000007.1"/>
</dbReference>
<dbReference type="Pfam" id="PF04411">
    <property type="entry name" value="PDDEXK_7"/>
    <property type="match status" value="1"/>
</dbReference>
<accession>A0A521E073</accession>
<dbReference type="Proteomes" id="UP000315636">
    <property type="component" value="Unassembled WGS sequence"/>
</dbReference>
<dbReference type="EMBL" id="FXTI01000007">
    <property type="protein sequence ID" value="SMO77357.1"/>
    <property type="molecule type" value="Genomic_DNA"/>
</dbReference>
<keyword evidence="3" id="KW-1185">Reference proteome</keyword>
<name>A0A521E073_9BACL</name>
<organism evidence="2 3">
    <name type="scientific">Melghirimyces algeriensis</name>
    <dbReference type="NCBI Taxonomy" id="910412"/>
    <lineage>
        <taxon>Bacteria</taxon>
        <taxon>Bacillati</taxon>
        <taxon>Bacillota</taxon>
        <taxon>Bacilli</taxon>
        <taxon>Bacillales</taxon>
        <taxon>Thermoactinomycetaceae</taxon>
        <taxon>Melghirimyces</taxon>
    </lineage>
</organism>
<gene>
    <name evidence="2" type="ORF">SAMN06264849_10784</name>
</gene>
<evidence type="ECO:0000313" key="2">
    <source>
        <dbReference type="EMBL" id="SMO77357.1"/>
    </source>
</evidence>
<dbReference type="InterPro" id="IPR018633">
    <property type="entry name" value="DUF2357"/>
</dbReference>